<dbReference type="EMBL" id="CP007243">
    <property type="protein sequence ID" value="AIA29957.1"/>
    <property type="molecule type" value="Genomic_DNA"/>
</dbReference>
<dbReference type="GO" id="GO:0009898">
    <property type="term" value="C:cytoplasmic side of plasma membrane"/>
    <property type="evidence" value="ECO:0007669"/>
    <property type="project" value="TreeGrafter"/>
</dbReference>
<dbReference type="InterPro" id="IPR025669">
    <property type="entry name" value="AAA_dom"/>
</dbReference>
<sequence>MNDQAEGLRNRESLLAAEEKKSSVPRIISVTSGKGGVGKTNVTANLAYAFSETFGKKVLVLDADMGLGNMDVLFNLRPRWTLRDFLFDNRSLADVLVEGPAGIRILPAASGVEEMTALSPEQNLKLISAFDQLEADFDILLIDTGAGISENVLTFNLASQETLIVVTPEPTSRTDAFALMKVLNRRYSGKPLLFLSNMVRDRREGLELFDLVSRVADRFLPDLNLSFAGFLPQDPSVTQAVRSQKALSEMLPGAPFSAAIRQVARDLLARVPEPGVPSGIGLLMKRLVGKEG</sequence>
<dbReference type="Gene3D" id="3.40.50.300">
    <property type="entry name" value="P-loop containing nucleotide triphosphate hydrolases"/>
    <property type="match status" value="1"/>
</dbReference>
<dbReference type="OrthoDB" id="9773088at2"/>
<dbReference type="HOGENOM" id="CLU_037612_0_0_0"/>
<accession>A0A059XXJ9</accession>
<dbReference type="PIRSF" id="PIRSF003092">
    <property type="entry name" value="MinD"/>
    <property type="match status" value="1"/>
</dbReference>
<name>A0A059XXJ9_9BACT</name>
<dbReference type="GO" id="GO:0016887">
    <property type="term" value="F:ATP hydrolysis activity"/>
    <property type="evidence" value="ECO:0007669"/>
    <property type="project" value="TreeGrafter"/>
</dbReference>
<dbReference type="InterPro" id="IPR025501">
    <property type="entry name" value="MinD_FleN"/>
</dbReference>
<dbReference type="InterPro" id="IPR033875">
    <property type="entry name" value="FlhG"/>
</dbReference>
<evidence type="ECO:0000313" key="5">
    <source>
        <dbReference type="Proteomes" id="UP000027059"/>
    </source>
</evidence>
<evidence type="ECO:0000313" key="4">
    <source>
        <dbReference type="EMBL" id="AIA29957.1"/>
    </source>
</evidence>
<organism evidence="4 5">
    <name type="scientific">Leptospirillum ferriphilum YSK</name>
    <dbReference type="NCBI Taxonomy" id="1441628"/>
    <lineage>
        <taxon>Bacteria</taxon>
        <taxon>Pseudomonadati</taxon>
        <taxon>Nitrospirota</taxon>
        <taxon>Nitrospiria</taxon>
        <taxon>Nitrospirales</taxon>
        <taxon>Nitrospiraceae</taxon>
        <taxon>Leptospirillum</taxon>
    </lineage>
</organism>
<dbReference type="Proteomes" id="UP000027059">
    <property type="component" value="Chromosome"/>
</dbReference>
<dbReference type="GO" id="GO:0005524">
    <property type="term" value="F:ATP binding"/>
    <property type="evidence" value="ECO:0007669"/>
    <property type="project" value="UniProtKB-KW"/>
</dbReference>
<dbReference type="InterPro" id="IPR050625">
    <property type="entry name" value="ParA/MinD_ATPase"/>
</dbReference>
<dbReference type="RefSeq" id="WP_014960014.1">
    <property type="nucleotide sequence ID" value="NZ_CP007243.1"/>
</dbReference>
<reference evidence="4 5" key="2">
    <citation type="journal article" date="2015" name="Biomed. Res. Int.">
        <title>Effects of Arsenite Resistance on the Growth and Functional Gene Expression of Leptospirillum ferriphilum and Acidithiobacillus thiooxidans in Pure Culture and Coculture.</title>
        <authorList>
            <person name="Jiang H."/>
            <person name="Liang Y."/>
            <person name="Yin H."/>
            <person name="Xiao Y."/>
            <person name="Guo X."/>
            <person name="Xu Y."/>
            <person name="Hu Q."/>
            <person name="Liu H."/>
            <person name="Liu X."/>
        </authorList>
    </citation>
    <scope>NUCLEOTIDE SEQUENCE [LARGE SCALE GENOMIC DNA]</scope>
    <source>
        <strain evidence="4 5">YSK</strain>
    </source>
</reference>
<dbReference type="GO" id="GO:0005829">
    <property type="term" value="C:cytosol"/>
    <property type="evidence" value="ECO:0007669"/>
    <property type="project" value="TreeGrafter"/>
</dbReference>
<dbReference type="CDD" id="cd02038">
    <property type="entry name" value="FlhG-like"/>
    <property type="match status" value="1"/>
</dbReference>
<dbReference type="AlphaFoldDB" id="A0A059XXJ9"/>
<keyword evidence="1" id="KW-0547">Nucleotide-binding</keyword>
<dbReference type="SUPFAM" id="SSF52540">
    <property type="entry name" value="P-loop containing nucleoside triphosphate hydrolases"/>
    <property type="match status" value="1"/>
</dbReference>
<evidence type="ECO:0000259" key="3">
    <source>
        <dbReference type="Pfam" id="PF13614"/>
    </source>
</evidence>
<dbReference type="GO" id="GO:0051782">
    <property type="term" value="P:negative regulation of cell division"/>
    <property type="evidence" value="ECO:0007669"/>
    <property type="project" value="TreeGrafter"/>
</dbReference>
<keyword evidence="5" id="KW-1185">Reference proteome</keyword>
<feature type="domain" description="AAA" evidence="3">
    <location>
        <begin position="26"/>
        <end position="182"/>
    </location>
</feature>
<reference evidence="5" key="1">
    <citation type="submission" date="2014-02" db="EMBL/GenBank/DDBJ databases">
        <title>Complete genome sequence and comparative genomic analysis of the nitrogen-fixing bacterium Leptospirillum ferriphilum YSK.</title>
        <authorList>
            <person name="Guo X."/>
            <person name="Yin H."/>
            <person name="Liang Y."/>
            <person name="Hu Q."/>
            <person name="Ma L."/>
            <person name="Xiao Y."/>
            <person name="Zhang X."/>
            <person name="Qiu G."/>
            <person name="Liu X."/>
        </authorList>
    </citation>
    <scope>NUCLEOTIDE SEQUENCE [LARGE SCALE GENOMIC DNA]</scope>
    <source>
        <strain evidence="5">YSK</strain>
    </source>
</reference>
<gene>
    <name evidence="4" type="ORF">Y981_01350</name>
</gene>
<evidence type="ECO:0000256" key="2">
    <source>
        <dbReference type="ARBA" id="ARBA00022840"/>
    </source>
</evidence>
<dbReference type="InterPro" id="IPR027417">
    <property type="entry name" value="P-loop_NTPase"/>
</dbReference>
<proteinExistence type="predicted"/>
<evidence type="ECO:0000256" key="1">
    <source>
        <dbReference type="ARBA" id="ARBA00022741"/>
    </source>
</evidence>
<dbReference type="KEGG" id="lfp:Y981_01350"/>
<dbReference type="PANTHER" id="PTHR43384:SF4">
    <property type="entry name" value="CELLULOSE BIOSYNTHESIS PROTEIN BCSQ-RELATED"/>
    <property type="match status" value="1"/>
</dbReference>
<dbReference type="Pfam" id="PF13614">
    <property type="entry name" value="AAA_31"/>
    <property type="match status" value="1"/>
</dbReference>
<dbReference type="PANTHER" id="PTHR43384">
    <property type="entry name" value="SEPTUM SITE-DETERMINING PROTEIN MIND HOMOLOG, CHLOROPLASTIC-RELATED"/>
    <property type="match status" value="1"/>
</dbReference>
<keyword evidence="2" id="KW-0067">ATP-binding</keyword>
<protein>
    <recommendedName>
        <fullName evidence="3">AAA domain-containing protein</fullName>
    </recommendedName>
</protein>